<protein>
    <recommendedName>
        <fullName evidence="6 12">Methenyltetrahydromethanopterin cyclohydrolase</fullName>
        <ecNumber evidence="5 12">3.5.4.27</ecNumber>
    </recommendedName>
    <alternativeName>
        <fullName evidence="10 12">Methenyl-H4MPT cyclohydrolase</fullName>
    </alternativeName>
</protein>
<dbReference type="GO" id="GO:0046294">
    <property type="term" value="P:formaldehyde catabolic process"/>
    <property type="evidence" value="ECO:0007669"/>
    <property type="project" value="UniProtKB-UniRule"/>
</dbReference>
<evidence type="ECO:0000256" key="10">
    <source>
        <dbReference type="ARBA" id="ARBA00030468"/>
    </source>
</evidence>
<evidence type="ECO:0000256" key="8">
    <source>
        <dbReference type="ARBA" id="ARBA00022563"/>
    </source>
</evidence>
<dbReference type="HAMAP" id="MF_00486">
    <property type="entry name" value="McH"/>
    <property type="match status" value="1"/>
</dbReference>
<reference evidence="14 15" key="1">
    <citation type="submission" date="2018-02" db="EMBL/GenBank/DDBJ databases">
        <title>Comparative genomes isolates from brazilian mangrove.</title>
        <authorList>
            <person name="Araujo J.E."/>
            <person name="Taketani R.G."/>
            <person name="Silva M.C.P."/>
            <person name="Loureco M.V."/>
            <person name="Andreote F.D."/>
        </authorList>
    </citation>
    <scope>NUCLEOTIDE SEQUENCE [LARGE SCALE GENOMIC DNA]</scope>
    <source>
        <strain evidence="14 15">HEX-2 MGV</strain>
    </source>
</reference>
<evidence type="ECO:0000256" key="2">
    <source>
        <dbReference type="ARBA" id="ARBA00004496"/>
    </source>
</evidence>
<dbReference type="GO" id="GO:0006730">
    <property type="term" value="P:one-carbon metabolic process"/>
    <property type="evidence" value="ECO:0007669"/>
    <property type="project" value="UniProtKB-UniRule"/>
</dbReference>
<comment type="function">
    <text evidence="1 12">Catalyzes the hydrolysis of methenyl-H(4)MPT(+) to 5-formyl-H(4)MPT.</text>
</comment>
<dbReference type="EC" id="3.5.4.27" evidence="5 12"/>
<evidence type="ECO:0000313" key="14">
    <source>
        <dbReference type="EMBL" id="PQO25502.1"/>
    </source>
</evidence>
<accession>A0A2S8F027</accession>
<comment type="subcellular location">
    <subcellularLocation>
        <location evidence="2 12">Cytoplasm</location>
    </subcellularLocation>
</comment>
<keyword evidence="7 12" id="KW-0963">Cytoplasm</keyword>
<evidence type="ECO:0000313" key="15">
    <source>
        <dbReference type="Proteomes" id="UP000240009"/>
    </source>
</evidence>
<evidence type="ECO:0000256" key="6">
    <source>
        <dbReference type="ARBA" id="ARBA00020597"/>
    </source>
</evidence>
<dbReference type="GO" id="GO:0018759">
    <property type="term" value="F:methenyltetrahydromethanopterin cyclohydrolase activity"/>
    <property type="evidence" value="ECO:0007669"/>
    <property type="project" value="UniProtKB-UniRule"/>
</dbReference>
<evidence type="ECO:0000256" key="1">
    <source>
        <dbReference type="ARBA" id="ARBA00004058"/>
    </source>
</evidence>
<dbReference type="Gene3D" id="3.10.340.11">
    <property type="entry name" value="Methenyltetrahydromethanopterin Cyclohydrolase, Chain A, domain 1"/>
    <property type="match status" value="1"/>
</dbReference>
<comment type="similarity">
    <text evidence="4 12">Belongs to the MCH family.</text>
</comment>
<dbReference type="Pfam" id="PF02289">
    <property type="entry name" value="MCH"/>
    <property type="match status" value="1"/>
</dbReference>
<dbReference type="AlphaFoldDB" id="A0A2S8F027"/>
<evidence type="ECO:0000256" key="5">
    <source>
        <dbReference type="ARBA" id="ARBA00012765"/>
    </source>
</evidence>
<dbReference type="GO" id="GO:0005737">
    <property type="term" value="C:cytoplasm"/>
    <property type="evidence" value="ECO:0007669"/>
    <property type="project" value="UniProtKB-SubCell"/>
</dbReference>
<dbReference type="Gene3D" id="3.30.1030.10">
    <property type="entry name" value="Methenyltetrahydromethanopterin Cyclohydrolase, Chain A, domain 2"/>
    <property type="match status" value="1"/>
</dbReference>
<evidence type="ECO:0000256" key="3">
    <source>
        <dbReference type="ARBA" id="ARBA00005087"/>
    </source>
</evidence>
<evidence type="ECO:0000256" key="12">
    <source>
        <dbReference type="HAMAP-Rule" id="MF_00486"/>
    </source>
</evidence>
<dbReference type="Proteomes" id="UP000240009">
    <property type="component" value="Unassembled WGS sequence"/>
</dbReference>
<feature type="region of interest" description="Disordered" evidence="13">
    <location>
        <begin position="1"/>
        <end position="38"/>
    </location>
</feature>
<comment type="catalytic activity">
    <reaction evidence="11 12">
        <text>5,10-methenyl-5,6,7,8-tetrahydromethanopterin + H2O = N(5)-formyl-5,6,7,8-tetrahydromethanopterin + H(+)</text>
        <dbReference type="Rhea" id="RHEA:19053"/>
        <dbReference type="ChEBI" id="CHEBI:15377"/>
        <dbReference type="ChEBI" id="CHEBI:15378"/>
        <dbReference type="ChEBI" id="CHEBI:58018"/>
        <dbReference type="ChEBI" id="CHEBI:58337"/>
        <dbReference type="EC" id="3.5.4.27"/>
    </reaction>
</comment>
<proteinExistence type="inferred from homology"/>
<name>A0A2S8F027_9BACT</name>
<dbReference type="NCBIfam" id="TIGR03120">
    <property type="entry name" value="one_C_mch"/>
    <property type="match status" value="1"/>
</dbReference>
<evidence type="ECO:0000256" key="4">
    <source>
        <dbReference type="ARBA" id="ARBA00006902"/>
    </source>
</evidence>
<evidence type="ECO:0000256" key="11">
    <source>
        <dbReference type="ARBA" id="ARBA00048684"/>
    </source>
</evidence>
<evidence type="ECO:0000256" key="13">
    <source>
        <dbReference type="SAM" id="MobiDB-lite"/>
    </source>
</evidence>
<feature type="compositionally biased region" description="Basic and acidic residues" evidence="13">
    <location>
        <begin position="1"/>
        <end position="11"/>
    </location>
</feature>
<sequence length="361" mass="38587">MAAFGKDRDDGGSFAGVNFSAPSKTPHPIPRPSGARGSEYNAEEKILELNQRAHALVQPIIETPREIGAELVQLECGAKVLDLGVATGRGGLEAGRQMAEICLAGLGEVSFSLGDAPGTRTFVNVCTDRPELACIASQYAGWQIKTENFFGMGSGPMRVKAAKEPVIRELNLTDDYPVAVGVLETSRLPGDEVCQKIAADCHVDPKNLVLLAARTASIAGHVQVVARSVETSLHKLHELEFDLSKIASGFGAAPLPPIAADDVAGIGRTNDAILYGGTVTLWVNETSERLKEFGEKLPSSTSTMYGQPFEKILRDAKFDFYQIDPLLFSPAEVCLVSLQDGKSTIFGQRNLEVLAQSFGQG</sequence>
<dbReference type="EMBL" id="PUIA01000081">
    <property type="protein sequence ID" value="PQO25502.1"/>
    <property type="molecule type" value="Genomic_DNA"/>
</dbReference>
<dbReference type="SUPFAM" id="SSF56199">
    <property type="entry name" value="Methenyltetrahydromethanopterin cyclohydrolase"/>
    <property type="match status" value="1"/>
</dbReference>
<dbReference type="InterPro" id="IPR003209">
    <property type="entry name" value="METHMP_CycHdrlase"/>
</dbReference>
<comment type="pathway">
    <text evidence="3 12">One-carbon metabolism; formaldehyde degradation; formate from formaldehyde (H(4)MPT route): step 3/5.</text>
</comment>
<organism evidence="14 15">
    <name type="scientific">Blastopirellula marina</name>
    <dbReference type="NCBI Taxonomy" id="124"/>
    <lineage>
        <taxon>Bacteria</taxon>
        <taxon>Pseudomonadati</taxon>
        <taxon>Planctomycetota</taxon>
        <taxon>Planctomycetia</taxon>
        <taxon>Pirellulales</taxon>
        <taxon>Pirellulaceae</taxon>
        <taxon>Blastopirellula</taxon>
    </lineage>
</organism>
<keyword evidence="8 12" id="KW-0554">One-carbon metabolism</keyword>
<evidence type="ECO:0000256" key="9">
    <source>
        <dbReference type="ARBA" id="ARBA00022801"/>
    </source>
</evidence>
<comment type="caution">
    <text evidence="14">The sequence shown here is derived from an EMBL/GenBank/DDBJ whole genome shotgun (WGS) entry which is preliminary data.</text>
</comment>
<evidence type="ECO:0000256" key="7">
    <source>
        <dbReference type="ARBA" id="ARBA00022490"/>
    </source>
</evidence>
<gene>
    <name evidence="12" type="primary">mch</name>
    <name evidence="14" type="ORF">C5Y96_24490</name>
</gene>
<dbReference type="UniPathway" id="UPA00562">
    <property type="reaction ID" value="UER00703"/>
</dbReference>
<keyword evidence="9 12" id="KW-0378">Hydrolase</keyword>